<keyword evidence="4 13" id="KW-0963">Cytoplasm</keyword>
<keyword evidence="9 13" id="KW-0067">ATP-binding</keyword>
<dbReference type="NCBIfam" id="TIGR00435">
    <property type="entry name" value="cysS"/>
    <property type="match status" value="1"/>
</dbReference>
<evidence type="ECO:0000259" key="15">
    <source>
        <dbReference type="Pfam" id="PF23493"/>
    </source>
</evidence>
<dbReference type="SUPFAM" id="SSF47323">
    <property type="entry name" value="Anticodon-binding domain of a subclass of class I aminoacyl-tRNA synthetases"/>
    <property type="match status" value="1"/>
</dbReference>
<evidence type="ECO:0000256" key="5">
    <source>
        <dbReference type="ARBA" id="ARBA00022598"/>
    </source>
</evidence>
<dbReference type="InterPro" id="IPR056411">
    <property type="entry name" value="CysS_C"/>
</dbReference>
<keyword evidence="11 13" id="KW-0030">Aminoacyl-tRNA synthetase</keyword>
<reference evidence="16 17" key="1">
    <citation type="journal article" date="2023" name="Int. J. Syst. Evol. Microbiol.">
        <title>Terrisporobacter hibernicus sp. nov., isolated from bovine faeces in Northern Ireland.</title>
        <authorList>
            <person name="Mitchell M."/>
            <person name="Nguyen S.V."/>
            <person name="Connor M."/>
            <person name="Fairley D.J."/>
            <person name="Donoghue O."/>
            <person name="Marshall H."/>
            <person name="Koolman L."/>
            <person name="McMullan G."/>
            <person name="Schaffer K.E."/>
            <person name="McGrath J.W."/>
            <person name="Fanning S."/>
        </authorList>
    </citation>
    <scope>NUCLEOTIDE SEQUENCE [LARGE SCALE GENOMIC DNA]</scope>
    <source>
        <strain evidence="16 17">MCA3</strain>
    </source>
</reference>
<evidence type="ECO:0000256" key="7">
    <source>
        <dbReference type="ARBA" id="ARBA00022741"/>
    </source>
</evidence>
<comment type="subcellular location">
    <subcellularLocation>
        <location evidence="1 13">Cytoplasm</location>
    </subcellularLocation>
</comment>
<dbReference type="Gene3D" id="1.20.120.1910">
    <property type="entry name" value="Cysteine-tRNA ligase, C-terminal anti-codon recognition domain"/>
    <property type="match status" value="1"/>
</dbReference>
<dbReference type="GO" id="GO:0005829">
    <property type="term" value="C:cytosol"/>
    <property type="evidence" value="ECO:0007669"/>
    <property type="project" value="TreeGrafter"/>
</dbReference>
<dbReference type="EC" id="6.1.1.16" evidence="13"/>
<dbReference type="Pfam" id="PF23493">
    <property type="entry name" value="CysS_C"/>
    <property type="match status" value="1"/>
</dbReference>
<dbReference type="Gene3D" id="3.40.50.620">
    <property type="entry name" value="HUPs"/>
    <property type="match status" value="1"/>
</dbReference>
<dbReference type="PANTHER" id="PTHR10890">
    <property type="entry name" value="CYSTEINYL-TRNA SYNTHETASE"/>
    <property type="match status" value="1"/>
</dbReference>
<comment type="similarity">
    <text evidence="2 13">Belongs to the class-I aminoacyl-tRNA synthetase family.</text>
</comment>
<feature type="binding site" evidence="13">
    <location>
        <position position="29"/>
    </location>
    <ligand>
        <name>Zn(2+)</name>
        <dbReference type="ChEBI" id="CHEBI:29105"/>
    </ligand>
</feature>
<keyword evidence="8 13" id="KW-0862">Zinc</keyword>
<gene>
    <name evidence="13 16" type="primary">cysS</name>
    <name evidence="16" type="ORF">JW646_17600</name>
</gene>
<evidence type="ECO:0000256" key="2">
    <source>
        <dbReference type="ARBA" id="ARBA00005594"/>
    </source>
</evidence>
<feature type="short sequence motif" description="'HIGH' region" evidence="13">
    <location>
        <begin position="31"/>
        <end position="41"/>
    </location>
</feature>
<keyword evidence="7 13" id="KW-0547">Nucleotide-binding</keyword>
<evidence type="ECO:0000256" key="10">
    <source>
        <dbReference type="ARBA" id="ARBA00022917"/>
    </source>
</evidence>
<evidence type="ECO:0000256" key="1">
    <source>
        <dbReference type="ARBA" id="ARBA00004496"/>
    </source>
</evidence>
<evidence type="ECO:0000256" key="11">
    <source>
        <dbReference type="ARBA" id="ARBA00023146"/>
    </source>
</evidence>
<evidence type="ECO:0000256" key="3">
    <source>
        <dbReference type="ARBA" id="ARBA00011245"/>
    </source>
</evidence>
<dbReference type="InterPro" id="IPR009080">
    <property type="entry name" value="tRNAsynth_Ia_anticodon-bd"/>
</dbReference>
<dbReference type="EMBL" id="CP081135">
    <property type="protein sequence ID" value="UEL47415.1"/>
    <property type="molecule type" value="Genomic_DNA"/>
</dbReference>
<comment type="cofactor">
    <cofactor evidence="13">
        <name>Zn(2+)</name>
        <dbReference type="ChEBI" id="CHEBI:29105"/>
    </cofactor>
    <text evidence="13">Binds 1 zinc ion per subunit.</text>
</comment>
<dbReference type="CDD" id="cd00672">
    <property type="entry name" value="CysRS_core"/>
    <property type="match status" value="1"/>
</dbReference>
<dbReference type="KEGG" id="tem:JW646_17600"/>
<feature type="binding site" evidence="13">
    <location>
        <position position="222"/>
    </location>
    <ligand>
        <name>Zn(2+)</name>
        <dbReference type="ChEBI" id="CHEBI:29105"/>
    </ligand>
</feature>
<dbReference type="PANTHER" id="PTHR10890:SF3">
    <property type="entry name" value="CYSTEINE--TRNA LIGASE, CYTOPLASMIC"/>
    <property type="match status" value="1"/>
</dbReference>
<dbReference type="InterPro" id="IPR024909">
    <property type="entry name" value="Cys-tRNA/MSH_ligase"/>
</dbReference>
<dbReference type="Proteomes" id="UP001198983">
    <property type="component" value="Chromosome"/>
</dbReference>
<feature type="binding site" evidence="13">
    <location>
        <position position="247"/>
    </location>
    <ligand>
        <name>Zn(2+)</name>
        <dbReference type="ChEBI" id="CHEBI:29105"/>
    </ligand>
</feature>
<keyword evidence="10 13" id="KW-0648">Protein biosynthesis</keyword>
<feature type="domain" description="Cysteinyl-tRNA ligase anticodon binding" evidence="15">
    <location>
        <begin position="421"/>
        <end position="468"/>
    </location>
</feature>
<evidence type="ECO:0000256" key="8">
    <source>
        <dbReference type="ARBA" id="ARBA00022833"/>
    </source>
</evidence>
<comment type="subunit">
    <text evidence="3 13">Monomer.</text>
</comment>
<evidence type="ECO:0000259" key="14">
    <source>
        <dbReference type="Pfam" id="PF01406"/>
    </source>
</evidence>
<keyword evidence="17" id="KW-1185">Reference proteome</keyword>
<dbReference type="AlphaFoldDB" id="A0AAX2ZGC0"/>
<dbReference type="GO" id="GO:0005524">
    <property type="term" value="F:ATP binding"/>
    <property type="evidence" value="ECO:0007669"/>
    <property type="project" value="UniProtKB-UniRule"/>
</dbReference>
<evidence type="ECO:0000256" key="13">
    <source>
        <dbReference type="HAMAP-Rule" id="MF_00041"/>
    </source>
</evidence>
<name>A0AAX2ZGC0_9FIRM</name>
<dbReference type="PRINTS" id="PR00983">
    <property type="entry name" value="TRNASYNTHCYS"/>
</dbReference>
<evidence type="ECO:0000256" key="12">
    <source>
        <dbReference type="ARBA" id="ARBA00047398"/>
    </source>
</evidence>
<evidence type="ECO:0000256" key="6">
    <source>
        <dbReference type="ARBA" id="ARBA00022723"/>
    </source>
</evidence>
<dbReference type="InterPro" id="IPR014729">
    <property type="entry name" value="Rossmann-like_a/b/a_fold"/>
</dbReference>
<comment type="catalytic activity">
    <reaction evidence="12 13">
        <text>tRNA(Cys) + L-cysteine + ATP = L-cysteinyl-tRNA(Cys) + AMP + diphosphate</text>
        <dbReference type="Rhea" id="RHEA:17773"/>
        <dbReference type="Rhea" id="RHEA-COMP:9661"/>
        <dbReference type="Rhea" id="RHEA-COMP:9679"/>
        <dbReference type="ChEBI" id="CHEBI:30616"/>
        <dbReference type="ChEBI" id="CHEBI:33019"/>
        <dbReference type="ChEBI" id="CHEBI:35235"/>
        <dbReference type="ChEBI" id="CHEBI:78442"/>
        <dbReference type="ChEBI" id="CHEBI:78517"/>
        <dbReference type="ChEBI" id="CHEBI:456215"/>
        <dbReference type="EC" id="6.1.1.16"/>
    </reaction>
</comment>
<dbReference type="InterPro" id="IPR015803">
    <property type="entry name" value="Cys-tRNA-ligase"/>
</dbReference>
<feature type="binding site" evidence="13">
    <location>
        <position position="251"/>
    </location>
    <ligand>
        <name>Zn(2+)</name>
        <dbReference type="ChEBI" id="CHEBI:29105"/>
    </ligand>
</feature>
<dbReference type="RefSeq" id="WP_228415852.1">
    <property type="nucleotide sequence ID" value="NZ_CP081135.1"/>
</dbReference>
<feature type="short sequence motif" description="'KMSKS' region" evidence="13">
    <location>
        <begin position="279"/>
        <end position="283"/>
    </location>
</feature>
<dbReference type="GO" id="GO:0004817">
    <property type="term" value="F:cysteine-tRNA ligase activity"/>
    <property type="evidence" value="ECO:0007669"/>
    <property type="project" value="UniProtKB-UniRule"/>
</dbReference>
<dbReference type="FunFam" id="3.40.50.620:FF:000130">
    <property type="entry name" value="Cysteine--tRNA ligase"/>
    <property type="match status" value="1"/>
</dbReference>
<organism evidence="16 17">
    <name type="scientific">Terrisporobacter hibernicus</name>
    <dbReference type="NCBI Taxonomy" id="2813371"/>
    <lineage>
        <taxon>Bacteria</taxon>
        <taxon>Bacillati</taxon>
        <taxon>Bacillota</taxon>
        <taxon>Clostridia</taxon>
        <taxon>Peptostreptococcales</taxon>
        <taxon>Peptostreptococcaceae</taxon>
        <taxon>Terrisporobacter</taxon>
    </lineage>
</organism>
<feature type="binding site" evidence="13">
    <location>
        <position position="282"/>
    </location>
    <ligand>
        <name>ATP</name>
        <dbReference type="ChEBI" id="CHEBI:30616"/>
    </ligand>
</feature>
<evidence type="ECO:0000313" key="17">
    <source>
        <dbReference type="Proteomes" id="UP001198983"/>
    </source>
</evidence>
<dbReference type="SUPFAM" id="SSF52374">
    <property type="entry name" value="Nucleotidylyl transferase"/>
    <property type="match status" value="1"/>
</dbReference>
<dbReference type="GO" id="GO:0008270">
    <property type="term" value="F:zinc ion binding"/>
    <property type="evidence" value="ECO:0007669"/>
    <property type="project" value="UniProtKB-UniRule"/>
</dbReference>
<dbReference type="InterPro" id="IPR032678">
    <property type="entry name" value="tRNA-synt_1_cat_dom"/>
</dbReference>
<sequence>MDLKLYNTLSRNVEKFIPIEEKRVKMYTCGPTVYNYAHIGNLRTYIFEDVLKRTLKYNGYEVDHVMNITDVGHLQSDGDTGEDKMEMGAKRENKNVLDIARFYEGEFLKDLKSLNIQVANHIPRATDHVKEMIELIEKLEKRGYTYIANNNVYFSIDKFEDYNKLANLSLEEMNAGNRVEVDIYKKNPLDFVLWFTNSKFENHILQWDSPWGVGFPGWHVECSAMAIKYLGEYMDIHCGGIDHIPVHHTNEIAQSEGALGHKWVNYWLHGEFLILDKGKMSKSSGSFITLNSLIENNIDPLVYRYYVLQSKYRKPLVFSYDRLKDASNSFEILKNKIKLINDNVDNEILINENIIKEYKNRFLKYINDDLNIANGFTLLHEVIRSENLNNKEKKIIIDDFDKVFGLNLNELSDDKEKLDKDFVNKINLLIKEREAARKNKDYKKSDEIRDYLLQNNIEIMDNKDNTTWKVRI</sequence>
<evidence type="ECO:0000313" key="16">
    <source>
        <dbReference type="EMBL" id="UEL47415.1"/>
    </source>
</evidence>
<accession>A0AAX2ZGC0</accession>
<protein>
    <recommendedName>
        <fullName evidence="13">Cysteine--tRNA ligase</fullName>
        <ecNumber evidence="13">6.1.1.16</ecNumber>
    </recommendedName>
    <alternativeName>
        <fullName evidence="13">Cysteinyl-tRNA synthetase</fullName>
        <shortName evidence="13">CysRS</shortName>
    </alternativeName>
</protein>
<dbReference type="Pfam" id="PF01406">
    <property type="entry name" value="tRNA-synt_1e"/>
    <property type="match status" value="1"/>
</dbReference>
<dbReference type="HAMAP" id="MF_00041">
    <property type="entry name" value="Cys_tRNA_synth"/>
    <property type="match status" value="1"/>
</dbReference>
<evidence type="ECO:0000256" key="9">
    <source>
        <dbReference type="ARBA" id="ARBA00022840"/>
    </source>
</evidence>
<proteinExistence type="inferred from homology"/>
<feature type="domain" description="tRNA synthetases class I catalytic" evidence="14">
    <location>
        <begin position="17"/>
        <end position="327"/>
    </location>
</feature>
<keyword evidence="5 13" id="KW-0436">Ligase</keyword>
<dbReference type="GO" id="GO:0006423">
    <property type="term" value="P:cysteinyl-tRNA aminoacylation"/>
    <property type="evidence" value="ECO:0007669"/>
    <property type="project" value="UniProtKB-UniRule"/>
</dbReference>
<keyword evidence="6 13" id="KW-0479">Metal-binding</keyword>
<evidence type="ECO:0000256" key="4">
    <source>
        <dbReference type="ARBA" id="ARBA00022490"/>
    </source>
</evidence>